<dbReference type="InterPro" id="IPR016181">
    <property type="entry name" value="Acyl_CoA_acyltransferase"/>
</dbReference>
<dbReference type="GO" id="GO:0061579">
    <property type="term" value="F:N-acyl homoserine lactone synthase activity"/>
    <property type="evidence" value="ECO:0007669"/>
    <property type="project" value="UniProtKB-UniRule"/>
</dbReference>
<keyword evidence="2 7" id="KW-0673">Quorum sensing</keyword>
<gene>
    <name evidence="9" type="primary">traI</name>
    <name evidence="9" type="ordered locus">Arad_14182</name>
</gene>
<dbReference type="Proteomes" id="UP000001600">
    <property type="component" value="Plasmid pAtK84b"/>
</dbReference>
<evidence type="ECO:0000313" key="9">
    <source>
        <dbReference type="EMBL" id="ACM31039.1"/>
    </source>
</evidence>
<dbReference type="NCBIfam" id="NF010408">
    <property type="entry name" value="PRK13834.1"/>
    <property type="match status" value="1"/>
</dbReference>
<dbReference type="PANTHER" id="PTHR39322:SF1">
    <property type="entry name" value="ISOVALERYL-HOMOSERINE LACTONE SYNTHASE"/>
    <property type="match status" value="1"/>
</dbReference>
<evidence type="ECO:0000256" key="5">
    <source>
        <dbReference type="ARBA" id="ARBA00022929"/>
    </source>
</evidence>
<dbReference type="PROSITE" id="PS00949">
    <property type="entry name" value="AUTOINDUCER_SYNTH_1"/>
    <property type="match status" value="1"/>
</dbReference>
<reference evidence="9 10" key="1">
    <citation type="journal article" date="2009" name="J. Bacteriol.">
        <title>Genome sequences of three Agrobacterium biovars help elucidate the evolution of multichromosome genomes in bacteria.</title>
        <authorList>
            <person name="Slater S.C."/>
            <person name="Goldman B.S."/>
            <person name="Goodner B."/>
            <person name="Setubal J.C."/>
            <person name="Farrand S.K."/>
            <person name="Nester E.W."/>
            <person name="Burr T.J."/>
            <person name="Banta L."/>
            <person name="Dickerman A.W."/>
            <person name="Paulsen I."/>
            <person name="Otten L."/>
            <person name="Suen G."/>
            <person name="Welch R."/>
            <person name="Almeida N.F."/>
            <person name="Arnold F."/>
            <person name="Burton O.T."/>
            <person name="Du Z."/>
            <person name="Ewing A."/>
            <person name="Godsy E."/>
            <person name="Heisel S."/>
            <person name="Houmiel K.L."/>
            <person name="Jhaveri J."/>
            <person name="Lu J."/>
            <person name="Miller N.M."/>
            <person name="Norton S."/>
            <person name="Chen Q."/>
            <person name="Phoolcharoen W."/>
            <person name="Ohlin V."/>
            <person name="Ondrusek D."/>
            <person name="Pride N."/>
            <person name="Stricklin S.L."/>
            <person name="Sun J."/>
            <person name="Wheeler C."/>
            <person name="Wilson L."/>
            <person name="Zhu H."/>
            <person name="Wood D.W."/>
        </authorList>
    </citation>
    <scope>NUCLEOTIDE SEQUENCE [LARGE SCALE GENOMIC DNA]</scope>
    <source>
        <strain evidence="10">K84 / ATCC BAA-868</strain>
        <plasmid evidence="9 10">pAtK84b</plasmid>
    </source>
</reference>
<accession>B9JPH0</accession>
<evidence type="ECO:0000256" key="6">
    <source>
        <dbReference type="ARBA" id="ARBA00048576"/>
    </source>
</evidence>
<dbReference type="EC" id="2.3.1.184" evidence="1 8"/>
<name>B9JPH0_RHIR8</name>
<evidence type="ECO:0000256" key="1">
    <source>
        <dbReference type="ARBA" id="ARBA00012340"/>
    </source>
</evidence>
<evidence type="ECO:0000256" key="3">
    <source>
        <dbReference type="ARBA" id="ARBA00022679"/>
    </source>
</evidence>
<evidence type="ECO:0000256" key="4">
    <source>
        <dbReference type="ARBA" id="ARBA00022691"/>
    </source>
</evidence>
<comment type="catalytic activity">
    <reaction evidence="6 8">
        <text>a fatty acyl-[ACP] + S-adenosyl-L-methionine = an N-acyl-L-homoserine lactone + S-methyl-5'-thioadenosine + holo-[ACP] + H(+)</text>
        <dbReference type="Rhea" id="RHEA:10096"/>
        <dbReference type="Rhea" id="RHEA-COMP:9685"/>
        <dbReference type="Rhea" id="RHEA-COMP:14125"/>
        <dbReference type="ChEBI" id="CHEBI:15378"/>
        <dbReference type="ChEBI" id="CHEBI:17509"/>
        <dbReference type="ChEBI" id="CHEBI:55474"/>
        <dbReference type="ChEBI" id="CHEBI:59789"/>
        <dbReference type="ChEBI" id="CHEBI:64479"/>
        <dbReference type="ChEBI" id="CHEBI:138651"/>
        <dbReference type="EC" id="2.3.1.184"/>
    </reaction>
</comment>
<dbReference type="GO" id="GO:0007165">
    <property type="term" value="P:signal transduction"/>
    <property type="evidence" value="ECO:0007669"/>
    <property type="project" value="TreeGrafter"/>
</dbReference>
<keyword evidence="9" id="KW-0614">Plasmid</keyword>
<organism evidence="9 10">
    <name type="scientific">Rhizobium rhizogenes (strain K84 / ATCC BAA-868)</name>
    <name type="common">Agrobacterium radiobacter</name>
    <dbReference type="NCBI Taxonomy" id="311403"/>
    <lineage>
        <taxon>Bacteria</taxon>
        <taxon>Pseudomonadati</taxon>
        <taxon>Pseudomonadota</taxon>
        <taxon>Alphaproteobacteria</taxon>
        <taxon>Hyphomicrobiales</taxon>
        <taxon>Rhizobiaceae</taxon>
        <taxon>Rhizobium/Agrobacterium group</taxon>
        <taxon>Rhizobium</taxon>
    </lineage>
</organism>
<sequence length="212" mass="23519">MMRILTVSPDQYERNRSFLKQMHRLRATVFGGRLEWEVSITEGEERDQYDGYKPTYLLAITDSGLVAGCARLLPAFGPTMLEQTFPQLLETGSLVAHSGMVESSRFCVDTALVSRRDASQLHVATLTLFAGIIEWSMANGYNEIVTATDLRFERILKRAGWPMQRLGQPAAISNTIAIAGSLRADRASFEQVCPPGYYSIPRIDVAAIRSAA</sequence>
<dbReference type="Pfam" id="PF00765">
    <property type="entry name" value="Autoind_synth"/>
    <property type="match status" value="1"/>
</dbReference>
<evidence type="ECO:0000313" key="10">
    <source>
        <dbReference type="Proteomes" id="UP000001600"/>
    </source>
</evidence>
<evidence type="ECO:0000256" key="7">
    <source>
        <dbReference type="PROSITE-ProRule" id="PRU00533"/>
    </source>
</evidence>
<dbReference type="AlphaFoldDB" id="B9JPH0"/>
<dbReference type="InterPro" id="IPR018311">
    <property type="entry name" value="Autoind_synth_CS"/>
</dbReference>
<dbReference type="KEGG" id="ara:Arad_14182"/>
<dbReference type="PROSITE" id="PS51187">
    <property type="entry name" value="AUTOINDUCER_SYNTH_2"/>
    <property type="match status" value="1"/>
</dbReference>
<geneLocation type="plasmid" evidence="9 10">
    <name>pAtK84b</name>
</geneLocation>
<dbReference type="Gene3D" id="3.40.630.30">
    <property type="match status" value="1"/>
</dbReference>
<dbReference type="InterPro" id="IPR001690">
    <property type="entry name" value="Autoind_synthase"/>
</dbReference>
<proteinExistence type="inferred from homology"/>
<protein>
    <recommendedName>
        <fullName evidence="1 8">Acyl-homoserine-lactone synthase</fullName>
        <ecNumber evidence="1 8">2.3.1.184</ecNumber>
    </recommendedName>
    <alternativeName>
        <fullName evidence="8">Autoinducer synthesis protein</fullName>
    </alternativeName>
</protein>
<dbReference type="GO" id="GO:0009372">
    <property type="term" value="P:quorum sensing"/>
    <property type="evidence" value="ECO:0007669"/>
    <property type="project" value="UniProtKB-UniRule"/>
</dbReference>
<dbReference type="SUPFAM" id="SSF55729">
    <property type="entry name" value="Acyl-CoA N-acyltransferases (Nat)"/>
    <property type="match status" value="1"/>
</dbReference>
<keyword evidence="5 7" id="KW-0071">Autoinducer synthesis</keyword>
<keyword evidence="4 8" id="KW-0949">S-adenosyl-L-methionine</keyword>
<evidence type="ECO:0000256" key="2">
    <source>
        <dbReference type="ARBA" id="ARBA00022654"/>
    </source>
</evidence>
<keyword evidence="3 8" id="KW-0808">Transferase</keyword>
<evidence type="ECO:0000256" key="8">
    <source>
        <dbReference type="RuleBase" id="RU361135"/>
    </source>
</evidence>
<dbReference type="PRINTS" id="PR01549">
    <property type="entry name" value="AUTOINDCRSYN"/>
</dbReference>
<comment type="similarity">
    <text evidence="7 8">Belongs to the autoinducer synthase family.</text>
</comment>
<dbReference type="PANTHER" id="PTHR39322">
    <property type="entry name" value="ACYL-HOMOSERINE-LACTONE SYNTHASE"/>
    <property type="match status" value="1"/>
</dbReference>
<dbReference type="EMBL" id="CP000630">
    <property type="protein sequence ID" value="ACM31039.1"/>
    <property type="molecule type" value="Genomic_DNA"/>
</dbReference>
<dbReference type="HOGENOM" id="CLU_085711_4_0_5"/>